<geneLocation type="plasmid" evidence="2">
    <name>unnamed1</name>
</geneLocation>
<dbReference type="Proteomes" id="UP000270411">
    <property type="component" value="Plasmid unnamed1"/>
</dbReference>
<reference evidence="3" key="1">
    <citation type="submission" date="2018-11" db="EMBL/GenBank/DDBJ databases">
        <title>FDA dAtabase for Regulatory Grade micrObial Sequences (FDA-ARGOS): Supporting development and validation of Infectious Disease Dx tests.</title>
        <authorList>
            <person name="Goldberg B."/>
            <person name="Campos J."/>
            <person name="Tallon L."/>
            <person name="Sadzewicz L."/>
            <person name="Zhao X."/>
            <person name="Vavikolanu K."/>
            <person name="Mehta A."/>
            <person name="Aluvathingal J."/>
            <person name="Nadendla S."/>
            <person name="Geyer C."/>
            <person name="Nandy P."/>
            <person name="Yan Y."/>
            <person name="Sichtig H."/>
        </authorList>
    </citation>
    <scope>NUCLEOTIDE SEQUENCE [LARGE SCALE GENOMIC DNA]</scope>
    <source>
        <strain evidence="3">FDAARGOS_614</strain>
        <plasmid evidence="3">unnamed1</plasmid>
    </source>
</reference>
<keyword evidence="2" id="KW-0614">Plasmid</keyword>
<evidence type="ECO:0000313" key="3">
    <source>
        <dbReference type="Proteomes" id="UP000270411"/>
    </source>
</evidence>
<dbReference type="KEGG" id="cpau:EHF44_01070"/>
<proteinExistence type="predicted"/>
<protein>
    <submittedName>
        <fullName evidence="2">Uncharacterized protein</fullName>
    </submittedName>
</protein>
<dbReference type="AlphaFoldDB" id="A0A3G8GV62"/>
<keyword evidence="1" id="KW-1133">Transmembrane helix</keyword>
<dbReference type="RefSeq" id="WP_017510890.1">
    <property type="nucleotide sequence ID" value="NZ_CP033968.1"/>
</dbReference>
<sequence>MNVRTIIVNWWQSFRPYLLLTIAFNVLVIAFLLASVAIAARDLLHSSTWYVRLWAAAETVGWVSGGLAVLSAAWLICKLVRHKRPSNGGVA</sequence>
<gene>
    <name evidence="2" type="ORF">EHF44_01070</name>
</gene>
<dbReference type="EMBL" id="CP033968">
    <property type="protein sequence ID" value="AZG12101.1"/>
    <property type="molecule type" value="Genomic_DNA"/>
</dbReference>
<evidence type="ECO:0000313" key="2">
    <source>
        <dbReference type="EMBL" id="AZG12101.1"/>
    </source>
</evidence>
<evidence type="ECO:0000256" key="1">
    <source>
        <dbReference type="SAM" id="Phobius"/>
    </source>
</evidence>
<keyword evidence="1" id="KW-0812">Transmembrane</keyword>
<dbReference type="OrthoDB" id="8966053at2"/>
<accession>A0A3G8GV62</accession>
<feature type="transmembrane region" description="Helical" evidence="1">
    <location>
        <begin position="60"/>
        <end position="77"/>
    </location>
</feature>
<feature type="transmembrane region" description="Helical" evidence="1">
    <location>
        <begin position="17"/>
        <end position="40"/>
    </location>
</feature>
<name>A0A3G8GV62_9BURK</name>
<keyword evidence="1" id="KW-0472">Membrane</keyword>
<organism evidence="2 3">
    <name type="scientific">Cupriavidus pauculus</name>
    <dbReference type="NCBI Taxonomy" id="82633"/>
    <lineage>
        <taxon>Bacteria</taxon>
        <taxon>Pseudomonadati</taxon>
        <taxon>Pseudomonadota</taxon>
        <taxon>Betaproteobacteria</taxon>
        <taxon>Burkholderiales</taxon>
        <taxon>Burkholderiaceae</taxon>
        <taxon>Cupriavidus</taxon>
    </lineage>
</organism>